<feature type="transmembrane region" description="Helical" evidence="1">
    <location>
        <begin position="328"/>
        <end position="344"/>
    </location>
</feature>
<dbReference type="AlphaFoldDB" id="A0A1J5S864"/>
<sequence>MEPHQFMSRSTLVGATFLAVLMAILAVWSDLPGPAADDLFYVGPAISYAQHGRLYMPLLAGQQFPTREFLIYPAFYQYMLGGWLKVFGISTRSILAFVQLGYLVAGFAGTFLASRLAGRLPSPGWLWPSMIMLGLLVTLGTMGFRPDVWAFGVMLAGFCVWMNGAFVARAAGWFGVGCSLMISPNVLPYAAVLAVLLLLWRDGRPGRRTAAEVGPLALAAVLVAALFLASIQGRWTEFHQAFLFHARRAVLPPLESLDVGLRRYVNGFRAHPAFFVSLAVCALATVRAVAARSPGRPGASRFLVCLTALFAAGLLSVAMTWIREELRLFTLVLAAGGGCFWILLEGGPAARRMAWVGFVAVFAAASWIKDPLEPRWLPAARPDPAHVREALACVAREPGRIFLVDAYTARSVFDYHLPVNARDWEFSMPFPKLNPTSPYAIPPSQTWIVAGLTLKMVEPAVVRFVPFSIGPLRLRRMARAFDVYVIDGRLPARRQLGLPEPAVRAAAR</sequence>
<reference evidence="2" key="1">
    <citation type="submission" date="2016-10" db="EMBL/GenBank/DDBJ databases">
        <title>Sequence of Gallionella enrichment culture.</title>
        <authorList>
            <person name="Poehlein A."/>
            <person name="Muehling M."/>
            <person name="Daniel R."/>
        </authorList>
    </citation>
    <scope>NUCLEOTIDE SEQUENCE</scope>
</reference>
<feature type="transmembrane region" description="Helical" evidence="1">
    <location>
        <begin position="148"/>
        <end position="167"/>
    </location>
</feature>
<feature type="transmembrane region" description="Helical" evidence="1">
    <location>
        <begin position="302"/>
        <end position="322"/>
    </location>
</feature>
<proteinExistence type="predicted"/>
<feature type="transmembrane region" description="Helical" evidence="1">
    <location>
        <begin position="212"/>
        <end position="231"/>
    </location>
</feature>
<name>A0A1J5S864_9ZZZZ</name>
<keyword evidence="1" id="KW-0812">Transmembrane</keyword>
<keyword evidence="1" id="KW-0472">Membrane</keyword>
<accession>A0A1J5S864</accession>
<evidence type="ECO:0000313" key="2">
    <source>
        <dbReference type="EMBL" id="OIR04322.1"/>
    </source>
</evidence>
<dbReference type="EMBL" id="MLJW01000058">
    <property type="protein sequence ID" value="OIR04322.1"/>
    <property type="molecule type" value="Genomic_DNA"/>
</dbReference>
<feature type="transmembrane region" description="Helical" evidence="1">
    <location>
        <begin position="12"/>
        <end position="29"/>
    </location>
</feature>
<feature type="transmembrane region" description="Helical" evidence="1">
    <location>
        <begin position="69"/>
        <end position="87"/>
    </location>
</feature>
<feature type="transmembrane region" description="Helical" evidence="1">
    <location>
        <begin position="173"/>
        <end position="200"/>
    </location>
</feature>
<evidence type="ECO:0000256" key="1">
    <source>
        <dbReference type="SAM" id="Phobius"/>
    </source>
</evidence>
<gene>
    <name evidence="2" type="ORF">GALL_135220</name>
</gene>
<organism evidence="2">
    <name type="scientific">mine drainage metagenome</name>
    <dbReference type="NCBI Taxonomy" id="410659"/>
    <lineage>
        <taxon>unclassified sequences</taxon>
        <taxon>metagenomes</taxon>
        <taxon>ecological metagenomes</taxon>
    </lineage>
</organism>
<comment type="caution">
    <text evidence="2">The sequence shown here is derived from an EMBL/GenBank/DDBJ whole genome shotgun (WGS) entry which is preliminary data.</text>
</comment>
<evidence type="ECO:0008006" key="3">
    <source>
        <dbReference type="Google" id="ProtNLM"/>
    </source>
</evidence>
<feature type="transmembrane region" description="Helical" evidence="1">
    <location>
        <begin position="94"/>
        <end position="113"/>
    </location>
</feature>
<protein>
    <recommendedName>
        <fullName evidence="3">Glycosyltransferase RgtA/B/C/D-like domain-containing protein</fullName>
    </recommendedName>
</protein>
<keyword evidence="1" id="KW-1133">Transmembrane helix</keyword>
<feature type="transmembrane region" description="Helical" evidence="1">
    <location>
        <begin position="270"/>
        <end position="290"/>
    </location>
</feature>
<feature type="transmembrane region" description="Helical" evidence="1">
    <location>
        <begin position="125"/>
        <end position="141"/>
    </location>
</feature>